<dbReference type="Proteomes" id="UP000553776">
    <property type="component" value="Unassembled WGS sequence"/>
</dbReference>
<evidence type="ECO:0000313" key="3">
    <source>
        <dbReference type="EMBL" id="MBB6695921.1"/>
    </source>
</evidence>
<dbReference type="SMART" id="SM00450">
    <property type="entry name" value="RHOD"/>
    <property type="match status" value="1"/>
</dbReference>
<evidence type="ECO:0000256" key="1">
    <source>
        <dbReference type="ARBA" id="ARBA00023266"/>
    </source>
</evidence>
<name>A0A841UDC0_9BACL</name>
<dbReference type="InterPro" id="IPR001763">
    <property type="entry name" value="Rhodanese-like_dom"/>
</dbReference>
<dbReference type="SUPFAM" id="SSF52821">
    <property type="entry name" value="Rhodanese/Cell cycle control phosphatase"/>
    <property type="match status" value="1"/>
</dbReference>
<dbReference type="NCBIfam" id="NF008750">
    <property type="entry name" value="PRK11784.1-2"/>
    <property type="match status" value="1"/>
</dbReference>
<sequence length="352" mass="39961">MFKDVSWEECLERRGGLTVIDVRSPGEFEEATIPGSLNIPLFDNEERAEIGTIYKQVGVQAAKDRGLEIVSAKLPRFVKQFAEIPGNKAVFCWRGGMRSRTTATVLSLMGISSYRLTGGYRAYRQWVVEKLGTMTFKPYAYVIQGHTGSGKTALLRRLKQAGHPVLDLEGMAGHRGSVFGEIGTIARNQKTFDSLLIEELIAYNERPYVLFEAESKRIGKVAIPDLLIAKRSKGHQITIELPVDVRVRHILEDYEPWRHAEECRQAFRHIRSRIHTPIASEIDTCLKTERYDRAVELLLTSYYDPLYTRSSGQFEREAGDFDGQTLIRASSLDEAYDRIEATLRERASLIRS</sequence>
<dbReference type="PROSITE" id="PS50206">
    <property type="entry name" value="RHODANESE_3"/>
    <property type="match status" value="1"/>
</dbReference>
<dbReference type="GO" id="GO:0043828">
    <property type="term" value="F:tRNA 2-selenouridine synthase activity"/>
    <property type="evidence" value="ECO:0007669"/>
    <property type="project" value="InterPro"/>
</dbReference>
<keyword evidence="4" id="KW-1185">Reference proteome</keyword>
<proteinExistence type="predicted"/>
<evidence type="ECO:0000313" key="4">
    <source>
        <dbReference type="Proteomes" id="UP000553776"/>
    </source>
</evidence>
<comment type="caution">
    <text evidence="3">The sequence shown here is derived from an EMBL/GenBank/DDBJ whole genome shotgun (WGS) entry which is preliminary data.</text>
</comment>
<dbReference type="NCBIfam" id="NF008752">
    <property type="entry name" value="PRK11784.1-4"/>
    <property type="match status" value="1"/>
</dbReference>
<dbReference type="InterPro" id="IPR027417">
    <property type="entry name" value="P-loop_NTPase"/>
</dbReference>
<dbReference type="InterPro" id="IPR036873">
    <property type="entry name" value="Rhodanese-like_dom_sf"/>
</dbReference>
<keyword evidence="1" id="KW-0711">Selenium</keyword>
<dbReference type="PANTHER" id="PTHR30401:SF0">
    <property type="entry name" value="TRNA 2-SELENOURIDINE SYNTHASE"/>
    <property type="match status" value="1"/>
</dbReference>
<protein>
    <submittedName>
        <fullName evidence="3">tRNA 2-selenouridine(34) synthase MnmH</fullName>
    </submittedName>
</protein>
<evidence type="ECO:0000259" key="2">
    <source>
        <dbReference type="PROSITE" id="PS50206"/>
    </source>
</evidence>
<dbReference type="EMBL" id="JACJVR010000149">
    <property type="protein sequence ID" value="MBB6695921.1"/>
    <property type="molecule type" value="Genomic_DNA"/>
</dbReference>
<gene>
    <name evidence="3" type="primary">mnmH</name>
    <name evidence="3" type="ORF">H7B90_31480</name>
</gene>
<dbReference type="InterPro" id="IPR017582">
    <property type="entry name" value="SelU"/>
</dbReference>
<organism evidence="3 4">
    <name type="scientific">Cohnella xylanilytica</name>
    <dbReference type="NCBI Taxonomy" id="557555"/>
    <lineage>
        <taxon>Bacteria</taxon>
        <taxon>Bacillati</taxon>
        <taxon>Bacillota</taxon>
        <taxon>Bacilli</taxon>
        <taxon>Bacillales</taxon>
        <taxon>Paenibacillaceae</taxon>
        <taxon>Cohnella</taxon>
    </lineage>
</organism>
<dbReference type="Pfam" id="PF00581">
    <property type="entry name" value="Rhodanese"/>
    <property type="match status" value="1"/>
</dbReference>
<dbReference type="AlphaFoldDB" id="A0A841UDC0"/>
<dbReference type="PANTHER" id="PTHR30401">
    <property type="entry name" value="TRNA 2-SELENOURIDINE SYNTHASE"/>
    <property type="match status" value="1"/>
</dbReference>
<dbReference type="NCBIfam" id="TIGR03167">
    <property type="entry name" value="tRNA_sel_U_synt"/>
    <property type="match status" value="1"/>
</dbReference>
<dbReference type="RefSeq" id="WP_185139869.1">
    <property type="nucleotide sequence ID" value="NZ_JACJVR010000149.1"/>
</dbReference>
<accession>A0A841UDC0</accession>
<feature type="domain" description="Rhodanese" evidence="2">
    <location>
        <begin position="13"/>
        <end position="129"/>
    </location>
</feature>
<dbReference type="SUPFAM" id="SSF52540">
    <property type="entry name" value="P-loop containing nucleoside triphosphate hydrolases"/>
    <property type="match status" value="1"/>
</dbReference>
<reference evidence="3 4" key="1">
    <citation type="submission" date="2020-08" db="EMBL/GenBank/DDBJ databases">
        <title>Cohnella phylogeny.</title>
        <authorList>
            <person name="Dunlap C."/>
        </authorList>
    </citation>
    <scope>NUCLEOTIDE SEQUENCE [LARGE SCALE GENOMIC DNA]</scope>
    <source>
        <strain evidence="3 4">DSM 25239</strain>
    </source>
</reference>
<dbReference type="InterPro" id="IPR058840">
    <property type="entry name" value="AAA_SelU"/>
</dbReference>
<dbReference type="Gene3D" id="3.40.250.10">
    <property type="entry name" value="Rhodanese-like domain"/>
    <property type="match status" value="1"/>
</dbReference>
<dbReference type="GO" id="GO:0002098">
    <property type="term" value="P:tRNA wobble uridine modification"/>
    <property type="evidence" value="ECO:0007669"/>
    <property type="project" value="InterPro"/>
</dbReference>
<dbReference type="Pfam" id="PF26341">
    <property type="entry name" value="AAA_SelU"/>
    <property type="match status" value="1"/>
</dbReference>